<keyword evidence="7" id="KW-0456">Lyase</keyword>
<dbReference type="EC" id="4.2.3.4" evidence="7"/>
<comment type="cofactor">
    <cofactor evidence="1">
        <name>NAD(+)</name>
        <dbReference type="ChEBI" id="CHEBI:57540"/>
    </cofactor>
</comment>
<dbReference type="InterPro" id="IPR050071">
    <property type="entry name" value="Dehydroquinate_synthase"/>
</dbReference>
<dbReference type="PANTHER" id="PTHR43622:SF1">
    <property type="entry name" value="3-DEHYDROQUINATE SYNTHASE"/>
    <property type="match status" value="1"/>
</dbReference>
<accession>A0A0D8HFS7</accession>
<organism evidence="7 8">
    <name type="scientific">Acidithrix ferrooxidans</name>
    <dbReference type="NCBI Taxonomy" id="1280514"/>
    <lineage>
        <taxon>Bacteria</taxon>
        <taxon>Bacillati</taxon>
        <taxon>Actinomycetota</taxon>
        <taxon>Acidimicrobiia</taxon>
        <taxon>Acidimicrobiales</taxon>
        <taxon>Acidimicrobiaceae</taxon>
        <taxon>Acidithrix</taxon>
    </lineage>
</organism>
<protein>
    <submittedName>
        <fullName evidence="7">3-dehydroquinate synthase</fullName>
        <ecNumber evidence="7">4.2.3.4</ecNumber>
    </submittedName>
</protein>
<comment type="caution">
    <text evidence="7">The sequence shown here is derived from an EMBL/GenBank/DDBJ whole genome shotgun (WGS) entry which is preliminary data.</text>
</comment>
<keyword evidence="3" id="KW-0479">Metal-binding</keyword>
<dbReference type="InterPro" id="IPR030960">
    <property type="entry name" value="DHQS/DOIS_N"/>
</dbReference>
<evidence type="ECO:0000256" key="3">
    <source>
        <dbReference type="ARBA" id="ARBA00022723"/>
    </source>
</evidence>
<dbReference type="Proteomes" id="UP000032360">
    <property type="component" value="Unassembled WGS sequence"/>
</dbReference>
<dbReference type="GO" id="GO:0003856">
    <property type="term" value="F:3-dehydroquinate synthase activity"/>
    <property type="evidence" value="ECO:0007669"/>
    <property type="project" value="UniProtKB-EC"/>
</dbReference>
<dbReference type="GO" id="GO:0046872">
    <property type="term" value="F:metal ion binding"/>
    <property type="evidence" value="ECO:0007669"/>
    <property type="project" value="UniProtKB-KW"/>
</dbReference>
<dbReference type="AlphaFoldDB" id="A0A0D8HFS7"/>
<evidence type="ECO:0000256" key="1">
    <source>
        <dbReference type="ARBA" id="ARBA00001911"/>
    </source>
</evidence>
<evidence type="ECO:0000313" key="8">
    <source>
        <dbReference type="Proteomes" id="UP000032360"/>
    </source>
</evidence>
<dbReference type="InterPro" id="IPR056179">
    <property type="entry name" value="DHQS_C"/>
</dbReference>
<dbReference type="STRING" id="1280514.AXFE_23570"/>
<name>A0A0D8HFS7_9ACTN</name>
<dbReference type="PATRIC" id="fig|1280514.3.peg.3109"/>
<evidence type="ECO:0000259" key="6">
    <source>
        <dbReference type="Pfam" id="PF24621"/>
    </source>
</evidence>
<feature type="domain" description="3-dehydroquinate synthase C-terminal" evidence="6">
    <location>
        <begin position="188"/>
        <end position="306"/>
    </location>
</feature>
<evidence type="ECO:0000256" key="2">
    <source>
        <dbReference type="ARBA" id="ARBA00001941"/>
    </source>
</evidence>
<comment type="cofactor">
    <cofactor evidence="2">
        <name>Co(2+)</name>
        <dbReference type="ChEBI" id="CHEBI:48828"/>
    </cofactor>
</comment>
<evidence type="ECO:0000256" key="4">
    <source>
        <dbReference type="ARBA" id="ARBA00023027"/>
    </source>
</evidence>
<reference evidence="7 8" key="1">
    <citation type="submission" date="2015-01" db="EMBL/GenBank/DDBJ databases">
        <title>Draft genome of the acidophilic iron oxidizer Acidithrix ferrooxidans strain Py-F3.</title>
        <authorList>
            <person name="Poehlein A."/>
            <person name="Eisen S."/>
            <person name="Schloemann M."/>
            <person name="Johnson B.D."/>
            <person name="Daniel R."/>
            <person name="Muehling M."/>
        </authorList>
    </citation>
    <scope>NUCLEOTIDE SEQUENCE [LARGE SCALE GENOMIC DNA]</scope>
    <source>
        <strain evidence="7 8">Py-F3</strain>
    </source>
</reference>
<dbReference type="CDD" id="cd08195">
    <property type="entry name" value="DHQS"/>
    <property type="match status" value="1"/>
</dbReference>
<dbReference type="Gene3D" id="1.20.1090.10">
    <property type="entry name" value="Dehydroquinate synthase-like - alpha domain"/>
    <property type="match status" value="1"/>
</dbReference>
<gene>
    <name evidence="7" type="primary">aroB2</name>
    <name evidence="7" type="ORF">AXFE_23570</name>
</gene>
<dbReference type="OrthoDB" id="9806583at2"/>
<evidence type="ECO:0000259" key="5">
    <source>
        <dbReference type="Pfam" id="PF01761"/>
    </source>
</evidence>
<dbReference type="SUPFAM" id="SSF56796">
    <property type="entry name" value="Dehydroquinate synthase-like"/>
    <property type="match status" value="1"/>
</dbReference>
<sequence>MRETYLNLGDDRGYPILVGNDLLDEWWKYLPEDVSKVVILRQPNIPMIPDPPNIASSTFVIEDGENAKRISTVERLLEEIAAFGLSRRDCIVNVGGGVVSDLGGFVASIYFRGIRYINISTTLLGQIDAAIGGKTGVNLSAGKNLAGSFWHPSSVICDVSTLKSLPEREFRSGLGEMAKYEFLGAGNLDVDDLEASISQCVKIKADVVSFDEREGGRRALLNYGHTMAHGLEALSLAGKISPLMHGEAVGIGLIFAGHLSHIMGRISSEMLDRHYEIVSRFELSTSIPDSVDFDDVIGYLARDKKAYGSLTFVLMNQTGELEVVNGIPSQLIESAIASMGSYHRN</sequence>
<dbReference type="PANTHER" id="PTHR43622">
    <property type="entry name" value="3-DEHYDROQUINATE SYNTHASE"/>
    <property type="match status" value="1"/>
</dbReference>
<dbReference type="RefSeq" id="WP_052605967.1">
    <property type="nucleotide sequence ID" value="NZ_JXYS01000074.1"/>
</dbReference>
<dbReference type="EMBL" id="JXYS01000074">
    <property type="protein sequence ID" value="KJF16778.1"/>
    <property type="molecule type" value="Genomic_DNA"/>
</dbReference>
<keyword evidence="4" id="KW-0520">NAD</keyword>
<keyword evidence="8" id="KW-1185">Reference proteome</keyword>
<dbReference type="Pfam" id="PF24621">
    <property type="entry name" value="DHQS_C"/>
    <property type="match status" value="1"/>
</dbReference>
<proteinExistence type="predicted"/>
<dbReference type="Gene3D" id="3.40.50.1970">
    <property type="match status" value="1"/>
</dbReference>
<feature type="domain" description="3-dehydroquinate synthase N-terminal" evidence="5">
    <location>
        <begin position="59"/>
        <end position="171"/>
    </location>
</feature>
<evidence type="ECO:0000313" key="7">
    <source>
        <dbReference type="EMBL" id="KJF16778.1"/>
    </source>
</evidence>
<dbReference type="Pfam" id="PF01761">
    <property type="entry name" value="DHQ_synthase"/>
    <property type="match status" value="1"/>
</dbReference>